<gene>
    <name evidence="2" type="ORF">M0654_19210</name>
</gene>
<accession>A0ABT0IW49</accession>
<sequence length="104" mass="11463">MTYMTDIDQYGQQSTMGQAEHPKILTPALCRAARGFLDWTQADLADRSGISRSTIRDYEGNRHDVHRATEAQMRLAFEDHGVVFITAESGNIGICCKAPGQSSS</sequence>
<feature type="domain" description="HTH cro/C1-type" evidence="1">
    <location>
        <begin position="31"/>
        <end position="59"/>
    </location>
</feature>
<dbReference type="CDD" id="cd00093">
    <property type="entry name" value="HTH_XRE"/>
    <property type="match status" value="1"/>
</dbReference>
<dbReference type="RefSeq" id="WP_118851605.1">
    <property type="nucleotide sequence ID" value="NZ_JALPRY010000024.1"/>
</dbReference>
<organism evidence="2 3">
    <name type="scientific">Neorhizobium turbinariae</name>
    <dbReference type="NCBI Taxonomy" id="2937795"/>
    <lineage>
        <taxon>Bacteria</taxon>
        <taxon>Pseudomonadati</taxon>
        <taxon>Pseudomonadota</taxon>
        <taxon>Alphaproteobacteria</taxon>
        <taxon>Hyphomicrobiales</taxon>
        <taxon>Rhizobiaceae</taxon>
        <taxon>Rhizobium/Agrobacterium group</taxon>
        <taxon>Neorhizobium</taxon>
    </lineage>
</organism>
<dbReference type="Proteomes" id="UP001202827">
    <property type="component" value="Unassembled WGS sequence"/>
</dbReference>
<dbReference type="InterPro" id="IPR010982">
    <property type="entry name" value="Lambda_DNA-bd_dom_sf"/>
</dbReference>
<comment type="caution">
    <text evidence="2">The sequence shown here is derived from an EMBL/GenBank/DDBJ whole genome shotgun (WGS) entry which is preliminary data.</text>
</comment>
<protein>
    <submittedName>
        <fullName evidence="2">Helix-turn-helix transcriptional regulator</fullName>
    </submittedName>
</protein>
<name>A0ABT0IW49_9HYPH</name>
<reference evidence="2 3" key="1">
    <citation type="submission" date="2022-04" db="EMBL/GenBank/DDBJ databases">
        <title>Rhizobium coralii sp. nov., isolated from coral Turbinaria peltata.</title>
        <authorList>
            <person name="Sun H."/>
        </authorList>
    </citation>
    <scope>NUCLEOTIDE SEQUENCE [LARGE SCALE GENOMIC DNA]</scope>
    <source>
        <strain evidence="2 3">NTR19</strain>
    </source>
</reference>
<dbReference type="InterPro" id="IPR001387">
    <property type="entry name" value="Cro/C1-type_HTH"/>
</dbReference>
<proteinExistence type="predicted"/>
<dbReference type="EMBL" id="JALPRY010000024">
    <property type="protein sequence ID" value="MCK8782112.1"/>
    <property type="molecule type" value="Genomic_DNA"/>
</dbReference>
<keyword evidence="3" id="KW-1185">Reference proteome</keyword>
<evidence type="ECO:0000259" key="1">
    <source>
        <dbReference type="PROSITE" id="PS50943"/>
    </source>
</evidence>
<evidence type="ECO:0000313" key="3">
    <source>
        <dbReference type="Proteomes" id="UP001202827"/>
    </source>
</evidence>
<dbReference type="SUPFAM" id="SSF47413">
    <property type="entry name" value="lambda repressor-like DNA-binding domains"/>
    <property type="match status" value="1"/>
</dbReference>
<dbReference type="Pfam" id="PF01381">
    <property type="entry name" value="HTH_3"/>
    <property type="match status" value="1"/>
</dbReference>
<dbReference type="Gene3D" id="1.10.260.40">
    <property type="entry name" value="lambda repressor-like DNA-binding domains"/>
    <property type="match status" value="1"/>
</dbReference>
<evidence type="ECO:0000313" key="2">
    <source>
        <dbReference type="EMBL" id="MCK8782112.1"/>
    </source>
</evidence>
<dbReference type="PROSITE" id="PS50943">
    <property type="entry name" value="HTH_CROC1"/>
    <property type="match status" value="1"/>
</dbReference>